<dbReference type="InterPro" id="IPR021791">
    <property type="entry name" value="Phage_TAC_11"/>
</dbReference>
<dbReference type="OrthoDB" id="1801573at2"/>
<reference evidence="2" key="1">
    <citation type="submission" date="2016-10" db="EMBL/GenBank/DDBJ databases">
        <authorList>
            <person name="Varghese N."/>
            <person name="Submissions S."/>
        </authorList>
    </citation>
    <scope>NUCLEOTIDE SEQUENCE [LARGE SCALE GENOMIC DNA]</scope>
    <source>
        <strain evidence="2">DSM 17038</strain>
    </source>
</reference>
<dbReference type="Proteomes" id="UP000199337">
    <property type="component" value="Unassembled WGS sequence"/>
</dbReference>
<dbReference type="EMBL" id="FOOX01000020">
    <property type="protein sequence ID" value="SFH22974.1"/>
    <property type="molecule type" value="Genomic_DNA"/>
</dbReference>
<protein>
    <submittedName>
        <fullName evidence="1">Phage tail tube protein, GTA-gp10</fullName>
    </submittedName>
</protein>
<dbReference type="AlphaFoldDB" id="A0A1I2YB76"/>
<dbReference type="STRING" id="341036.SAMN05660649_04365"/>
<dbReference type="Pfam" id="PF11836">
    <property type="entry name" value="Phage_TAC_11"/>
    <property type="match status" value="1"/>
</dbReference>
<sequence length="109" mass="12362">MTLLKNLLGVLIKMANTQRHMIELELGDMTYTMRYTLNSLAEIEDRLGVPLAELGNIQMSMKAVRVMLWAGLIHEGLTEEEVGELVDFGNFEYVQAKLAEAFQMATRKN</sequence>
<proteinExistence type="predicted"/>
<keyword evidence="2" id="KW-1185">Reference proteome</keyword>
<evidence type="ECO:0000313" key="1">
    <source>
        <dbReference type="EMBL" id="SFH22974.1"/>
    </source>
</evidence>
<evidence type="ECO:0000313" key="2">
    <source>
        <dbReference type="Proteomes" id="UP000199337"/>
    </source>
</evidence>
<gene>
    <name evidence="1" type="ORF">SAMN05660649_04365</name>
</gene>
<accession>A0A1I2YB76</accession>
<name>A0A1I2YB76_9FIRM</name>
<organism evidence="1 2">
    <name type="scientific">Desulfotruncus arcticus DSM 17038</name>
    <dbReference type="NCBI Taxonomy" id="1121424"/>
    <lineage>
        <taxon>Bacteria</taxon>
        <taxon>Bacillati</taxon>
        <taxon>Bacillota</taxon>
        <taxon>Clostridia</taxon>
        <taxon>Eubacteriales</taxon>
        <taxon>Desulfallaceae</taxon>
        <taxon>Desulfotruncus</taxon>
    </lineage>
</organism>